<evidence type="ECO:0000256" key="3">
    <source>
        <dbReference type="ARBA" id="ARBA00006906"/>
    </source>
</evidence>
<dbReference type="CDD" id="cd00452">
    <property type="entry name" value="KDPG_aldolase"/>
    <property type="match status" value="1"/>
</dbReference>
<evidence type="ECO:0000313" key="9">
    <source>
        <dbReference type="EMBL" id="MDA0563474.1"/>
    </source>
</evidence>
<keyword evidence="7" id="KW-0704">Schiff base</keyword>
<dbReference type="InterPro" id="IPR031337">
    <property type="entry name" value="KDPG/KHG_AS_1"/>
</dbReference>
<accession>A0A9X3SFY5</accession>
<comment type="subunit">
    <text evidence="4">Homotrimer.</text>
</comment>
<comment type="catalytic activity">
    <reaction evidence="1">
        <text>2-dehydro-3-deoxy-6-phospho-D-gluconate = D-glyceraldehyde 3-phosphate + pyruvate</text>
        <dbReference type="Rhea" id="RHEA:17089"/>
        <dbReference type="ChEBI" id="CHEBI:15361"/>
        <dbReference type="ChEBI" id="CHEBI:57569"/>
        <dbReference type="ChEBI" id="CHEBI:59776"/>
        <dbReference type="EC" id="4.1.2.14"/>
    </reaction>
</comment>
<comment type="caution">
    <text evidence="9">The sequence shown here is derived from an EMBL/GenBank/DDBJ whole genome shotgun (WGS) entry which is preliminary data.</text>
</comment>
<dbReference type="PROSITE" id="PS00160">
    <property type="entry name" value="ALDOLASE_KDPG_KHG_2"/>
    <property type="match status" value="1"/>
</dbReference>
<dbReference type="NCBIfam" id="TIGR01182">
    <property type="entry name" value="eda"/>
    <property type="match status" value="1"/>
</dbReference>
<evidence type="ECO:0000256" key="6">
    <source>
        <dbReference type="ARBA" id="ARBA00023239"/>
    </source>
</evidence>
<dbReference type="PANTHER" id="PTHR30246:SF1">
    <property type="entry name" value="2-DEHYDRO-3-DEOXY-6-PHOSPHOGALACTONATE ALDOLASE-RELATED"/>
    <property type="match status" value="1"/>
</dbReference>
<protein>
    <recommendedName>
        <fullName evidence="5">2-dehydro-3-deoxy-phosphogluconate aldolase</fullName>
        <ecNumber evidence="5">4.1.2.14</ecNumber>
    </recommendedName>
</protein>
<dbReference type="InterPro" id="IPR000887">
    <property type="entry name" value="Aldlse_KDPG_KHG"/>
</dbReference>
<dbReference type="NCBIfam" id="NF004325">
    <property type="entry name" value="PRK05718.1"/>
    <property type="match status" value="1"/>
</dbReference>
<reference evidence="9" key="1">
    <citation type="submission" date="2021-10" db="EMBL/GenBank/DDBJ databases">
        <title>Streptomonospora sp. nov., isolated from mangrove soil.</title>
        <authorList>
            <person name="Chen X."/>
            <person name="Ge X."/>
            <person name="Liu W."/>
        </authorList>
    </citation>
    <scope>NUCLEOTIDE SEQUENCE</scope>
    <source>
        <strain evidence="9">S1-112</strain>
    </source>
</reference>
<dbReference type="PROSITE" id="PS00159">
    <property type="entry name" value="ALDOLASE_KDPG_KHG_1"/>
    <property type="match status" value="1"/>
</dbReference>
<dbReference type="EMBL" id="JAJAQC010000004">
    <property type="protein sequence ID" value="MDA0563474.1"/>
    <property type="molecule type" value="Genomic_DNA"/>
</dbReference>
<evidence type="ECO:0000256" key="8">
    <source>
        <dbReference type="ARBA" id="ARBA00023277"/>
    </source>
</evidence>
<evidence type="ECO:0000256" key="1">
    <source>
        <dbReference type="ARBA" id="ARBA00000654"/>
    </source>
</evidence>
<organism evidence="9 10">
    <name type="scientific">Streptomonospora mangrovi</name>
    <dbReference type="NCBI Taxonomy" id="2883123"/>
    <lineage>
        <taxon>Bacteria</taxon>
        <taxon>Bacillati</taxon>
        <taxon>Actinomycetota</taxon>
        <taxon>Actinomycetes</taxon>
        <taxon>Streptosporangiales</taxon>
        <taxon>Nocardiopsidaceae</taxon>
        <taxon>Streptomonospora</taxon>
    </lineage>
</organism>
<sequence length="212" mass="21241">MTPRSSEDLFALAPVIPVVVLESADAAVPLARALVAGGLAAIEVTLRTEAALEGIERIAAEVPGAVVGAGTVTSPEQVRAAAEAGAAFLVSPGCTPRLLAAMRDSGLPALPGVATASEALALLEEGVSAMKFFPAEAAGGRAYLKSLSGPLPQVRFCPTGGITPQSAPDYLALPNVGCVGGTWLTPPDAVAGGDWPRVEELARAAASLRPKG</sequence>
<dbReference type="InterPro" id="IPR031338">
    <property type="entry name" value="KDPG/KHG_AS_2"/>
</dbReference>
<evidence type="ECO:0000256" key="2">
    <source>
        <dbReference type="ARBA" id="ARBA00004736"/>
    </source>
</evidence>
<dbReference type="Gene3D" id="3.20.20.70">
    <property type="entry name" value="Aldolase class I"/>
    <property type="match status" value="1"/>
</dbReference>
<dbReference type="EC" id="4.1.2.14" evidence="5"/>
<dbReference type="AlphaFoldDB" id="A0A9X3SFY5"/>
<evidence type="ECO:0000256" key="5">
    <source>
        <dbReference type="ARBA" id="ARBA00013063"/>
    </source>
</evidence>
<keyword evidence="8" id="KW-0119">Carbohydrate metabolism</keyword>
<dbReference type="Proteomes" id="UP001140076">
    <property type="component" value="Unassembled WGS sequence"/>
</dbReference>
<evidence type="ECO:0000256" key="4">
    <source>
        <dbReference type="ARBA" id="ARBA00011233"/>
    </source>
</evidence>
<evidence type="ECO:0000313" key="10">
    <source>
        <dbReference type="Proteomes" id="UP001140076"/>
    </source>
</evidence>
<dbReference type="GO" id="GO:0008675">
    <property type="term" value="F:2-dehydro-3-deoxy-phosphogluconate aldolase activity"/>
    <property type="evidence" value="ECO:0007669"/>
    <property type="project" value="UniProtKB-EC"/>
</dbReference>
<gene>
    <name evidence="9" type="primary">eda</name>
    <name evidence="9" type="ORF">LG943_03885</name>
</gene>
<dbReference type="RefSeq" id="WP_270070756.1">
    <property type="nucleotide sequence ID" value="NZ_JAJAQC010000004.1"/>
</dbReference>
<dbReference type="Pfam" id="PF01081">
    <property type="entry name" value="Aldolase"/>
    <property type="match status" value="1"/>
</dbReference>
<dbReference type="PANTHER" id="PTHR30246">
    <property type="entry name" value="2-KETO-3-DEOXY-6-PHOSPHOGLUCONATE ALDOLASE"/>
    <property type="match status" value="1"/>
</dbReference>
<comment type="similarity">
    <text evidence="3">Belongs to the KHG/KDPG aldolase family.</text>
</comment>
<keyword evidence="6 9" id="KW-0456">Lyase</keyword>
<evidence type="ECO:0000256" key="7">
    <source>
        <dbReference type="ARBA" id="ARBA00023270"/>
    </source>
</evidence>
<name>A0A9X3SFY5_9ACTN</name>
<dbReference type="SUPFAM" id="SSF51569">
    <property type="entry name" value="Aldolase"/>
    <property type="match status" value="1"/>
</dbReference>
<keyword evidence="10" id="KW-1185">Reference proteome</keyword>
<proteinExistence type="inferred from homology"/>
<comment type="pathway">
    <text evidence="2">Carbohydrate acid metabolism; 2-dehydro-3-deoxy-D-gluconate degradation; D-glyceraldehyde 3-phosphate and pyruvate from 2-dehydro-3-deoxy-D-gluconate: step 2/2.</text>
</comment>
<dbReference type="InterPro" id="IPR013785">
    <property type="entry name" value="Aldolase_TIM"/>
</dbReference>